<organism evidence="2 3">
    <name type="scientific">Phialemonium thermophilum</name>
    <dbReference type="NCBI Taxonomy" id="223376"/>
    <lineage>
        <taxon>Eukaryota</taxon>
        <taxon>Fungi</taxon>
        <taxon>Dikarya</taxon>
        <taxon>Ascomycota</taxon>
        <taxon>Pezizomycotina</taxon>
        <taxon>Sordariomycetes</taxon>
        <taxon>Sordariomycetidae</taxon>
        <taxon>Cephalothecales</taxon>
        <taxon>Cephalothecaceae</taxon>
        <taxon>Phialemonium</taxon>
    </lineage>
</organism>
<dbReference type="EMBL" id="JAZHXJ010000494">
    <property type="protein sequence ID" value="KAL1859519.1"/>
    <property type="molecule type" value="Genomic_DNA"/>
</dbReference>
<dbReference type="PANTHER" id="PTHR42090:SF1">
    <property type="match status" value="1"/>
</dbReference>
<feature type="compositionally biased region" description="Basic and acidic residues" evidence="1">
    <location>
        <begin position="57"/>
        <end position="72"/>
    </location>
</feature>
<dbReference type="Proteomes" id="UP001586593">
    <property type="component" value="Unassembled WGS sequence"/>
</dbReference>
<comment type="caution">
    <text evidence="2">The sequence shown here is derived from an EMBL/GenBank/DDBJ whole genome shotgun (WGS) entry which is preliminary data.</text>
</comment>
<accession>A0ABR3WDR1</accession>
<evidence type="ECO:0000256" key="1">
    <source>
        <dbReference type="SAM" id="MobiDB-lite"/>
    </source>
</evidence>
<keyword evidence="3" id="KW-1185">Reference proteome</keyword>
<gene>
    <name evidence="2" type="ORF">VTK73DRAFT_7582</name>
</gene>
<evidence type="ECO:0000313" key="3">
    <source>
        <dbReference type="Proteomes" id="UP001586593"/>
    </source>
</evidence>
<name>A0ABR3WDR1_9PEZI</name>
<feature type="compositionally biased region" description="Basic and acidic residues" evidence="1">
    <location>
        <begin position="146"/>
        <end position="163"/>
    </location>
</feature>
<reference evidence="2 3" key="1">
    <citation type="journal article" date="2024" name="Commun. Biol.">
        <title>Comparative genomic analysis of thermophilic fungi reveals convergent evolutionary adaptations and gene losses.</title>
        <authorList>
            <person name="Steindorff A.S."/>
            <person name="Aguilar-Pontes M.V."/>
            <person name="Robinson A.J."/>
            <person name="Andreopoulos B."/>
            <person name="LaButti K."/>
            <person name="Kuo A."/>
            <person name="Mondo S."/>
            <person name="Riley R."/>
            <person name="Otillar R."/>
            <person name="Haridas S."/>
            <person name="Lipzen A."/>
            <person name="Grimwood J."/>
            <person name="Schmutz J."/>
            <person name="Clum A."/>
            <person name="Reid I.D."/>
            <person name="Moisan M.C."/>
            <person name="Butler G."/>
            <person name="Nguyen T.T.M."/>
            <person name="Dewar K."/>
            <person name="Conant G."/>
            <person name="Drula E."/>
            <person name="Henrissat B."/>
            <person name="Hansel C."/>
            <person name="Singer S."/>
            <person name="Hutchinson M.I."/>
            <person name="de Vries R.P."/>
            <person name="Natvig D.O."/>
            <person name="Powell A.J."/>
            <person name="Tsang A."/>
            <person name="Grigoriev I.V."/>
        </authorList>
    </citation>
    <scope>NUCLEOTIDE SEQUENCE [LARGE SCALE GENOMIC DNA]</scope>
    <source>
        <strain evidence="2 3">ATCC 24622</strain>
    </source>
</reference>
<feature type="region of interest" description="Disordered" evidence="1">
    <location>
        <begin position="34"/>
        <end position="163"/>
    </location>
</feature>
<feature type="compositionally biased region" description="Polar residues" evidence="1">
    <location>
        <begin position="73"/>
        <end position="90"/>
    </location>
</feature>
<evidence type="ECO:0000313" key="2">
    <source>
        <dbReference type="EMBL" id="KAL1859519.1"/>
    </source>
</evidence>
<dbReference type="PANTHER" id="PTHR42090">
    <property type="match status" value="1"/>
</dbReference>
<feature type="compositionally biased region" description="Polar residues" evidence="1">
    <location>
        <begin position="34"/>
        <end position="44"/>
    </location>
</feature>
<proteinExistence type="predicted"/>
<sequence>MSALQPIHLLRGAKQLPPCTRSLLVHRPCVASFPSSAVRGSQQDRPFHASPALAYPYKDDQNRESLKPRSHEGSQSTSDNDVANRVSTSFSRDKTDPNGEVDSAKANGARDKDARGNPLELSGANQSLSKPQGDDAAPARQGGPSVKKEKSSGKSSEKHGKPV</sequence>
<protein>
    <submittedName>
        <fullName evidence="2">Uncharacterized protein</fullName>
    </submittedName>
</protein>